<dbReference type="AlphaFoldDB" id="A0A9W7BXS6"/>
<evidence type="ECO:0000256" key="2">
    <source>
        <dbReference type="ARBA" id="ARBA00001946"/>
    </source>
</evidence>
<dbReference type="GO" id="GO:0006302">
    <property type="term" value="P:double-strand break repair"/>
    <property type="evidence" value="ECO:0007669"/>
    <property type="project" value="TreeGrafter"/>
</dbReference>
<evidence type="ECO:0000256" key="7">
    <source>
        <dbReference type="ARBA" id="ARBA00022801"/>
    </source>
</evidence>
<feature type="compositionally biased region" description="Low complexity" evidence="11">
    <location>
        <begin position="16"/>
        <end position="30"/>
    </location>
</feature>
<dbReference type="InterPro" id="IPR036691">
    <property type="entry name" value="Endo/exonu/phosph_ase_sf"/>
</dbReference>
<protein>
    <submittedName>
        <fullName evidence="12">Uncharacterized protein</fullName>
    </submittedName>
</protein>
<evidence type="ECO:0000256" key="6">
    <source>
        <dbReference type="ARBA" id="ARBA00022763"/>
    </source>
</evidence>
<dbReference type="GO" id="GO:0003697">
    <property type="term" value="F:single-stranded DNA binding"/>
    <property type="evidence" value="ECO:0007669"/>
    <property type="project" value="TreeGrafter"/>
</dbReference>
<keyword evidence="7" id="KW-0378">Hydrolase</keyword>
<keyword evidence="4" id="KW-0540">Nuclease</keyword>
<dbReference type="PANTHER" id="PTHR15822:SF4">
    <property type="entry name" value="TYROSYL-DNA PHOSPHODIESTERASE 2"/>
    <property type="match status" value="1"/>
</dbReference>
<dbReference type="Proteomes" id="UP001165160">
    <property type="component" value="Unassembled WGS sequence"/>
</dbReference>
<evidence type="ECO:0000313" key="13">
    <source>
        <dbReference type="Proteomes" id="UP001165160"/>
    </source>
</evidence>
<comment type="cofactor">
    <cofactor evidence="2">
        <name>Mg(2+)</name>
        <dbReference type="ChEBI" id="CHEBI:18420"/>
    </cofactor>
</comment>
<keyword evidence="8" id="KW-0460">Magnesium</keyword>
<dbReference type="GO" id="GO:0046872">
    <property type="term" value="F:metal ion binding"/>
    <property type="evidence" value="ECO:0007669"/>
    <property type="project" value="UniProtKB-KW"/>
</dbReference>
<evidence type="ECO:0000256" key="9">
    <source>
        <dbReference type="ARBA" id="ARBA00023204"/>
    </source>
</evidence>
<feature type="region of interest" description="Disordered" evidence="11">
    <location>
        <begin position="114"/>
        <end position="169"/>
    </location>
</feature>
<keyword evidence="13" id="KW-1185">Reference proteome</keyword>
<proteinExistence type="predicted"/>
<organism evidence="12 13">
    <name type="scientific">Triparma verrucosa</name>
    <dbReference type="NCBI Taxonomy" id="1606542"/>
    <lineage>
        <taxon>Eukaryota</taxon>
        <taxon>Sar</taxon>
        <taxon>Stramenopiles</taxon>
        <taxon>Ochrophyta</taxon>
        <taxon>Bolidophyceae</taxon>
        <taxon>Parmales</taxon>
        <taxon>Triparmaceae</taxon>
        <taxon>Triparma</taxon>
    </lineage>
</organism>
<comment type="cofactor">
    <cofactor evidence="1">
        <name>Mn(2+)</name>
        <dbReference type="ChEBI" id="CHEBI:29035"/>
    </cofactor>
</comment>
<evidence type="ECO:0000256" key="1">
    <source>
        <dbReference type="ARBA" id="ARBA00001936"/>
    </source>
</evidence>
<dbReference type="EMBL" id="BRXX01000178">
    <property type="protein sequence ID" value="GMH96060.1"/>
    <property type="molecule type" value="Genomic_DNA"/>
</dbReference>
<dbReference type="InterPro" id="IPR051547">
    <property type="entry name" value="TDP2-like"/>
</dbReference>
<accession>A0A9W7BXS6</accession>
<feature type="region of interest" description="Disordered" evidence="11">
    <location>
        <begin position="1"/>
        <end position="100"/>
    </location>
</feature>
<dbReference type="GO" id="GO:0004518">
    <property type="term" value="F:nuclease activity"/>
    <property type="evidence" value="ECO:0007669"/>
    <property type="project" value="UniProtKB-KW"/>
</dbReference>
<feature type="compositionally biased region" description="Polar residues" evidence="11">
    <location>
        <begin position="119"/>
        <end position="128"/>
    </location>
</feature>
<keyword evidence="5" id="KW-0479">Metal-binding</keyword>
<evidence type="ECO:0000313" key="12">
    <source>
        <dbReference type="EMBL" id="GMH96060.1"/>
    </source>
</evidence>
<dbReference type="PANTHER" id="PTHR15822">
    <property type="entry name" value="TRAF AND TNF RECEPTOR-ASSOCIATED PROTEIN"/>
    <property type="match status" value="1"/>
</dbReference>
<name>A0A9W7BXS6_9STRA</name>
<evidence type="ECO:0000256" key="10">
    <source>
        <dbReference type="ARBA" id="ARBA00023242"/>
    </source>
</evidence>
<dbReference type="SUPFAM" id="SSF56219">
    <property type="entry name" value="DNase I-like"/>
    <property type="match status" value="1"/>
</dbReference>
<comment type="subcellular location">
    <subcellularLocation>
        <location evidence="3">Nucleus</location>
    </subcellularLocation>
</comment>
<evidence type="ECO:0000256" key="8">
    <source>
        <dbReference type="ARBA" id="ARBA00022842"/>
    </source>
</evidence>
<sequence length="454" mass="49557">MSSFHDQLKEVRRQAAAKQAAATALSTTATPGDSVNQPQEPDPSIIRRPPDVDAEAWSALPDDLKAELAAGLHTATSKRPRSPPGAAAPNPSSTSTIDTISFGSHPYIRELMERGQVTLRPTTPTYFSGSGKRLGAESSQGAKKRPKTNGLSNTTAISLLSDSDDDDSDTEGPVILPLLTQNLWFDSTCQELRMRHLKKTYFSSGSPFVACQELTGSLLQHLSSSSSSYSIHDQQIQQSPRSGVGSDLRYGCAMLFPKSRAPTVMGSFMFVKSKMTRGLTFGIVENVLLASTHLESFNGPRDPGQEFRALQVVEFKEFVEKLVSLKLIKAAAVMGDMNWDDEKAAVSKRALGDTSMAKLLGGEWIDAYRNLYSVDAHNGYTYDGNQNAMLSSNGFRRRFDRILLYPANKVEVSKVEIVGREVIEGGERVLQSGKRSKITGSDHFGLRAVVKFDI</sequence>
<keyword evidence="10" id="KW-0539">Nucleus</keyword>
<gene>
    <name evidence="12" type="ORF">TrVE_jg13676</name>
</gene>
<dbReference type="Gene3D" id="3.60.10.10">
    <property type="entry name" value="Endonuclease/exonuclease/phosphatase"/>
    <property type="match status" value="1"/>
</dbReference>
<evidence type="ECO:0000256" key="11">
    <source>
        <dbReference type="SAM" id="MobiDB-lite"/>
    </source>
</evidence>
<dbReference type="GO" id="GO:0005634">
    <property type="term" value="C:nucleus"/>
    <property type="evidence" value="ECO:0007669"/>
    <property type="project" value="UniProtKB-SubCell"/>
</dbReference>
<evidence type="ECO:0000256" key="4">
    <source>
        <dbReference type="ARBA" id="ARBA00022722"/>
    </source>
</evidence>
<evidence type="ECO:0000256" key="5">
    <source>
        <dbReference type="ARBA" id="ARBA00022723"/>
    </source>
</evidence>
<evidence type="ECO:0000256" key="3">
    <source>
        <dbReference type="ARBA" id="ARBA00004123"/>
    </source>
</evidence>
<dbReference type="GO" id="GO:0005737">
    <property type="term" value="C:cytoplasm"/>
    <property type="evidence" value="ECO:0007669"/>
    <property type="project" value="TreeGrafter"/>
</dbReference>
<keyword evidence="6" id="KW-0227">DNA damage</keyword>
<reference evidence="13" key="1">
    <citation type="journal article" date="2023" name="Commun. Biol.">
        <title>Genome analysis of Parmales, the sister group of diatoms, reveals the evolutionary specialization of diatoms from phago-mixotrophs to photoautotrophs.</title>
        <authorList>
            <person name="Ban H."/>
            <person name="Sato S."/>
            <person name="Yoshikawa S."/>
            <person name="Yamada K."/>
            <person name="Nakamura Y."/>
            <person name="Ichinomiya M."/>
            <person name="Sato N."/>
            <person name="Blanc-Mathieu R."/>
            <person name="Endo H."/>
            <person name="Kuwata A."/>
            <person name="Ogata H."/>
        </authorList>
    </citation>
    <scope>NUCLEOTIDE SEQUENCE [LARGE SCALE GENOMIC DNA]</scope>
    <source>
        <strain evidence="13">NIES 3699</strain>
    </source>
</reference>
<keyword evidence="9" id="KW-0234">DNA repair</keyword>
<dbReference type="GO" id="GO:0070260">
    <property type="term" value="F:5'-tyrosyl-DNA phosphodiesterase activity"/>
    <property type="evidence" value="ECO:0007669"/>
    <property type="project" value="TreeGrafter"/>
</dbReference>
<feature type="compositionally biased region" description="Low complexity" evidence="11">
    <location>
        <begin position="84"/>
        <end position="95"/>
    </location>
</feature>
<feature type="compositionally biased region" description="Basic and acidic residues" evidence="11">
    <location>
        <begin position="1"/>
        <end position="13"/>
    </location>
</feature>
<comment type="caution">
    <text evidence="12">The sequence shown here is derived from an EMBL/GenBank/DDBJ whole genome shotgun (WGS) entry which is preliminary data.</text>
</comment>